<name>A0A1H3MRH9_9BACI</name>
<proteinExistence type="predicted"/>
<dbReference type="EMBL" id="FNPI01000003">
    <property type="protein sequence ID" value="SDY79206.1"/>
    <property type="molecule type" value="Genomic_DNA"/>
</dbReference>
<reference evidence="2" key="1">
    <citation type="submission" date="2016-10" db="EMBL/GenBank/DDBJ databases">
        <authorList>
            <person name="Varghese N."/>
            <person name="Submissions S."/>
        </authorList>
    </citation>
    <scope>NUCLEOTIDE SEQUENCE [LARGE SCALE GENOMIC DNA]</scope>
    <source>
        <strain evidence="2">SP</strain>
    </source>
</reference>
<protein>
    <submittedName>
        <fullName evidence="1">Uncharacterized protein</fullName>
    </submittedName>
</protein>
<sequence length="49" mass="5084">MCLSCGEVWSWLDLVLLSISLPGKAIRTPAGRGGQALCNDAGSFGTAFI</sequence>
<keyword evidence="2" id="KW-1185">Reference proteome</keyword>
<accession>A0A1H3MRH9</accession>
<dbReference type="STRING" id="1503961.SAMN05421736_103314"/>
<organism evidence="1 2">
    <name type="scientific">Evansella caseinilytica</name>
    <dbReference type="NCBI Taxonomy" id="1503961"/>
    <lineage>
        <taxon>Bacteria</taxon>
        <taxon>Bacillati</taxon>
        <taxon>Bacillota</taxon>
        <taxon>Bacilli</taxon>
        <taxon>Bacillales</taxon>
        <taxon>Bacillaceae</taxon>
        <taxon>Evansella</taxon>
    </lineage>
</organism>
<dbReference type="AlphaFoldDB" id="A0A1H3MRH9"/>
<evidence type="ECO:0000313" key="1">
    <source>
        <dbReference type="EMBL" id="SDY79206.1"/>
    </source>
</evidence>
<gene>
    <name evidence="1" type="ORF">SAMN05421736_103314</name>
</gene>
<dbReference type="Proteomes" id="UP000198935">
    <property type="component" value="Unassembled WGS sequence"/>
</dbReference>
<evidence type="ECO:0000313" key="2">
    <source>
        <dbReference type="Proteomes" id="UP000198935"/>
    </source>
</evidence>